<feature type="transmembrane region" description="Helical" evidence="1">
    <location>
        <begin position="93"/>
        <end position="116"/>
    </location>
</feature>
<evidence type="ECO:0000313" key="3">
    <source>
        <dbReference type="Proteomes" id="UP000050454"/>
    </source>
</evidence>
<feature type="transmembrane region" description="Helical" evidence="1">
    <location>
        <begin position="367"/>
        <end position="384"/>
    </location>
</feature>
<dbReference type="EMBL" id="LGTQ01000005">
    <property type="protein sequence ID" value="KPM49336.1"/>
    <property type="molecule type" value="Genomic_DNA"/>
</dbReference>
<feature type="transmembrane region" description="Helical" evidence="1">
    <location>
        <begin position="342"/>
        <end position="360"/>
    </location>
</feature>
<reference evidence="2 3" key="1">
    <citation type="submission" date="2015-07" db="EMBL/GenBank/DDBJ databases">
        <title>The draft genome sequence of Leadbetterella sp. JN14-9.</title>
        <authorList>
            <person name="Liu Y."/>
            <person name="Du J."/>
            <person name="Shao Z."/>
        </authorList>
    </citation>
    <scope>NUCLEOTIDE SEQUENCE [LARGE SCALE GENOMIC DNA]</scope>
    <source>
        <strain evidence="2 3">JN14-9</strain>
    </source>
</reference>
<keyword evidence="1" id="KW-1133">Transmembrane helix</keyword>
<comment type="caution">
    <text evidence="2">The sequence shown here is derived from an EMBL/GenBank/DDBJ whole genome shotgun (WGS) entry which is preliminary data.</text>
</comment>
<feature type="transmembrane region" description="Helical" evidence="1">
    <location>
        <begin position="792"/>
        <end position="810"/>
    </location>
</feature>
<feature type="transmembrane region" description="Helical" evidence="1">
    <location>
        <begin position="9"/>
        <end position="29"/>
    </location>
</feature>
<evidence type="ECO:0000256" key="1">
    <source>
        <dbReference type="SAM" id="Phobius"/>
    </source>
</evidence>
<keyword evidence="1" id="KW-0812">Transmembrane</keyword>
<feature type="transmembrane region" description="Helical" evidence="1">
    <location>
        <begin position="445"/>
        <end position="463"/>
    </location>
</feature>
<dbReference type="AlphaFoldDB" id="A0A0P7C9U3"/>
<dbReference type="PANTHER" id="PTHR38454">
    <property type="entry name" value="INTEGRAL MEMBRANE PROTEIN-RELATED"/>
    <property type="match status" value="1"/>
</dbReference>
<proteinExistence type="predicted"/>
<dbReference type="PATRIC" id="fig|1605367.3.peg.1650"/>
<feature type="transmembrane region" description="Helical" evidence="1">
    <location>
        <begin position="526"/>
        <end position="544"/>
    </location>
</feature>
<dbReference type="Proteomes" id="UP000050454">
    <property type="component" value="Unassembled WGS sequence"/>
</dbReference>
<feature type="transmembrane region" description="Helical" evidence="1">
    <location>
        <begin position="123"/>
        <end position="142"/>
    </location>
</feature>
<sequence length="817" mass="91396">MKKIFAKEAILPILLALGSFLLVSLIYFSPLLQGKVLSMHDVNMASGAAKELQDFHEKTGEWAWWTNSMFGGMPAYMIVGGYSYSLISNLGSFLSNLLPVPVNLFFISMCCFYLFMRVIKVKNWVSITASVAYAFGTYNLVFTEAGHVSKILALAYMPGLLAGVHLILKEKYLFGAFLTALFVGFELQANHLQITYYFTLVILVYVIYEFAIKLKSKKPQVFLKMISAFIIALLIGVGMHTQRLWSAISYSAETIRGKSELTKTTVGKAGLDKEYAFSWSYGISETINILVPNLMGGSSVGELDENSETFGLITSKGVDRATAQRFVASLPLYHGDQSSTAGPAYSGVVVIFLFVLGLFILQSNWRWVHLGLLILLFMLSWGSNFPSLNYLLFDHLPGYNKFRAVSVILTIAHFVLVWGAAFSLNKIIDERTDFSLLKRPLMKSTGVLLVFMLIGYFSLDFVGTRDVDFMNNLKPSFGEEGASQVLNALRSDRASLALSDIYRAIGLIFLSVLLIYFYSKNKIKDLLFSFIILLVVVFDMFSVGKRYFNNSDFVSKLKVKPGVFEPTAADLQILEDKDPNFRVLNLTTNFMSDARDSYFHKSLGGYHGAKLKKYQELVDNQMIKDGRLNMGVINMLNTKYFINNSEAGVQAQINNGALGNAWFVDTLQAVYSADEELDITGNMIVANKAVTQNSFSADSKYYQIPENASISLISYEPNRLVYKSVNSNVSFVVFSEVYYRGNRDWISFVDGVETPHLKVNYLLRGIELPAGNHEIVFEFKPQSVEIGEKIDLAASAGLIVLFGLAFISMIRKEKVKM</sequence>
<feature type="transmembrane region" description="Helical" evidence="1">
    <location>
        <begin position="221"/>
        <end position="241"/>
    </location>
</feature>
<evidence type="ECO:0000313" key="2">
    <source>
        <dbReference type="EMBL" id="KPM49336.1"/>
    </source>
</evidence>
<evidence type="ECO:0008006" key="4">
    <source>
        <dbReference type="Google" id="ProtNLM"/>
    </source>
</evidence>
<dbReference type="PANTHER" id="PTHR38454:SF1">
    <property type="entry name" value="INTEGRAL MEMBRANE PROTEIN"/>
    <property type="match status" value="1"/>
</dbReference>
<dbReference type="InterPro" id="IPR018580">
    <property type="entry name" value="Uncharacterised_YfhO"/>
</dbReference>
<organism evidence="2 3">
    <name type="scientific">Jiulongibacter sediminis</name>
    <dbReference type="NCBI Taxonomy" id="1605367"/>
    <lineage>
        <taxon>Bacteria</taxon>
        <taxon>Pseudomonadati</taxon>
        <taxon>Bacteroidota</taxon>
        <taxon>Cytophagia</taxon>
        <taxon>Cytophagales</taxon>
        <taxon>Leadbetterellaceae</taxon>
        <taxon>Jiulongibacter</taxon>
    </lineage>
</organism>
<dbReference type="OrthoDB" id="9772884at2"/>
<name>A0A0P7C9U3_9BACT</name>
<accession>A0A0P7C9U3</accession>
<feature type="transmembrane region" description="Helical" evidence="1">
    <location>
        <begin position="148"/>
        <end position="167"/>
    </location>
</feature>
<keyword evidence="1" id="KW-0472">Membrane</keyword>
<feature type="transmembrane region" description="Helical" evidence="1">
    <location>
        <begin position="194"/>
        <end position="212"/>
    </location>
</feature>
<feature type="transmembrane region" description="Helical" evidence="1">
    <location>
        <begin position="404"/>
        <end position="424"/>
    </location>
</feature>
<protein>
    <recommendedName>
        <fullName evidence="4">Bacterial membrane protein YfhO</fullName>
    </recommendedName>
</protein>
<dbReference type="RefSeq" id="WP_055143511.1">
    <property type="nucleotide sequence ID" value="NZ_JXSZ01000005.1"/>
</dbReference>
<gene>
    <name evidence="2" type="ORF">AFM12_01560</name>
</gene>
<feature type="transmembrane region" description="Helical" evidence="1">
    <location>
        <begin position="501"/>
        <end position="519"/>
    </location>
</feature>
<keyword evidence="3" id="KW-1185">Reference proteome</keyword>
<dbReference type="STRING" id="1605367.AFM12_01560"/>